<evidence type="ECO:0000256" key="2">
    <source>
        <dbReference type="ARBA" id="ARBA00022777"/>
    </source>
</evidence>
<gene>
    <name evidence="7" type="ORF">GYH36_04160</name>
</gene>
<dbReference type="InterPro" id="IPR011712">
    <property type="entry name" value="Sig_transdc_His_kin_sub3_dim/P"/>
</dbReference>
<evidence type="ECO:0000256" key="4">
    <source>
        <dbReference type="SAM" id="MobiDB-lite"/>
    </source>
</evidence>
<evidence type="ECO:0000259" key="6">
    <source>
        <dbReference type="SMART" id="SM00387"/>
    </source>
</evidence>
<dbReference type="SMART" id="SM00387">
    <property type="entry name" value="HATPase_c"/>
    <property type="match status" value="1"/>
</dbReference>
<evidence type="ECO:0000256" key="1">
    <source>
        <dbReference type="ARBA" id="ARBA00022679"/>
    </source>
</evidence>
<dbReference type="SMART" id="SM00065">
    <property type="entry name" value="GAF"/>
    <property type="match status" value="1"/>
</dbReference>
<dbReference type="Pfam" id="PF02518">
    <property type="entry name" value="HATPase_c"/>
    <property type="match status" value="1"/>
</dbReference>
<keyword evidence="2 7" id="KW-0418">Kinase</keyword>
<dbReference type="Pfam" id="PF13185">
    <property type="entry name" value="GAF_2"/>
    <property type="match status" value="1"/>
</dbReference>
<dbReference type="InterPro" id="IPR003018">
    <property type="entry name" value="GAF"/>
</dbReference>
<dbReference type="Proteomes" id="UP000471672">
    <property type="component" value="Unassembled WGS sequence"/>
</dbReference>
<organism evidence="7 8">
    <name type="scientific">Cellulosimicrobium composti</name>
    <dbReference type="NCBI Taxonomy" id="2672572"/>
    <lineage>
        <taxon>Bacteria</taxon>
        <taxon>Bacillati</taxon>
        <taxon>Actinomycetota</taxon>
        <taxon>Actinomycetes</taxon>
        <taxon>Micrococcales</taxon>
        <taxon>Promicromonosporaceae</taxon>
        <taxon>Cellulosimicrobium</taxon>
    </lineage>
</organism>
<keyword evidence="3" id="KW-0902">Two-component regulatory system</keyword>
<evidence type="ECO:0000256" key="3">
    <source>
        <dbReference type="ARBA" id="ARBA00023012"/>
    </source>
</evidence>
<evidence type="ECO:0000313" key="8">
    <source>
        <dbReference type="Proteomes" id="UP000471672"/>
    </source>
</evidence>
<accession>A0ABX0BAR6</accession>
<evidence type="ECO:0000259" key="5">
    <source>
        <dbReference type="SMART" id="SM00065"/>
    </source>
</evidence>
<evidence type="ECO:0000313" key="7">
    <source>
        <dbReference type="EMBL" id="NDO88661.1"/>
    </source>
</evidence>
<dbReference type="Gene3D" id="3.30.565.10">
    <property type="entry name" value="Histidine kinase-like ATPase, C-terminal domain"/>
    <property type="match status" value="1"/>
</dbReference>
<dbReference type="InterPro" id="IPR050482">
    <property type="entry name" value="Sensor_HK_TwoCompSys"/>
</dbReference>
<dbReference type="SUPFAM" id="SSF55781">
    <property type="entry name" value="GAF domain-like"/>
    <property type="match status" value="1"/>
</dbReference>
<dbReference type="Gene3D" id="3.30.450.40">
    <property type="match status" value="1"/>
</dbReference>
<proteinExistence type="predicted"/>
<dbReference type="GO" id="GO:0016301">
    <property type="term" value="F:kinase activity"/>
    <property type="evidence" value="ECO:0007669"/>
    <property type="project" value="UniProtKB-KW"/>
</dbReference>
<dbReference type="InterPro" id="IPR036890">
    <property type="entry name" value="HATPase_C_sf"/>
</dbReference>
<sequence>MRHRVPSAPASTARGPGAGPAVCGVRTDGRTATDVPRCGRTIAHGVSSTSHPAVPGCRGTARVWETAAVSGTTDLPSAAGQRVLDAVVAVTSDLDLPLVLRRIVEAAMELTGARYGALGVLDASGRERLAQFIPLGLSDDEVAAIDHWPHGEGLLGELIDHPAPIRVPEIADDVRSAGFPDGHPPMHTFLGVPVRVRETVFGNLYLTDKLGAGGAREEFSAEDEAAVVALAAAAGVAIENARLYGRAKQVGVLEDRDRIARDLHDVVIQRLFASAMTLMSVQPLVTDPNARTRIEETVSDLDETIRQIRSTIFALHTATDPDAPSIEDRFRAQAEAATTVLGFAPEVSVEVSSEGSGAGVSDGGPSLPAEVADQLVVVLGESLTNVARHAQASTVVVHLAVTAHEARLTVTDDGVGIQPGGRRSGLRNMQARAAALGGSSTATALPEGGTRLEWWVPLV</sequence>
<dbReference type="Pfam" id="PF07730">
    <property type="entry name" value="HisKA_3"/>
    <property type="match status" value="1"/>
</dbReference>
<keyword evidence="8" id="KW-1185">Reference proteome</keyword>
<reference evidence="7 8" key="1">
    <citation type="journal article" date="2021" name="Arch. Microbiol.">
        <title>Cellulosimicrobium fucosivorans sp. nov., isolated from San Elijo Lagoon, contains a fucose metabolic pathway linked to carotenoid production.</title>
        <authorList>
            <person name="Aviles F.A."/>
            <person name="Kyndt J.A."/>
        </authorList>
    </citation>
    <scope>NUCLEOTIDE SEQUENCE [LARGE SCALE GENOMIC DNA]</scope>
    <source>
        <strain evidence="7 8">SE3</strain>
    </source>
</reference>
<comment type="caution">
    <text evidence="7">The sequence shown here is derived from an EMBL/GenBank/DDBJ whole genome shotgun (WGS) entry which is preliminary data.</text>
</comment>
<feature type="region of interest" description="Disordered" evidence="4">
    <location>
        <begin position="1"/>
        <end position="30"/>
    </location>
</feature>
<keyword evidence="1" id="KW-0808">Transferase</keyword>
<dbReference type="CDD" id="cd16917">
    <property type="entry name" value="HATPase_UhpB-NarQ-NarX-like"/>
    <property type="match status" value="1"/>
</dbReference>
<dbReference type="PANTHER" id="PTHR24421:SF61">
    <property type="entry name" value="OXYGEN SENSOR HISTIDINE KINASE NREB"/>
    <property type="match status" value="1"/>
</dbReference>
<dbReference type="Gene3D" id="1.20.5.1930">
    <property type="match status" value="1"/>
</dbReference>
<name>A0ABX0BAR6_9MICO</name>
<feature type="domain" description="Histidine kinase/HSP90-like ATPase" evidence="6">
    <location>
        <begin position="370"/>
        <end position="459"/>
    </location>
</feature>
<dbReference type="InterPro" id="IPR029016">
    <property type="entry name" value="GAF-like_dom_sf"/>
</dbReference>
<dbReference type="InterPro" id="IPR003594">
    <property type="entry name" value="HATPase_dom"/>
</dbReference>
<protein>
    <submittedName>
        <fullName evidence="7">GAF domain-containing sensor histidine kinase</fullName>
    </submittedName>
</protein>
<feature type="domain" description="GAF" evidence="5">
    <location>
        <begin position="95"/>
        <end position="248"/>
    </location>
</feature>
<dbReference type="SUPFAM" id="SSF55874">
    <property type="entry name" value="ATPase domain of HSP90 chaperone/DNA topoisomerase II/histidine kinase"/>
    <property type="match status" value="1"/>
</dbReference>
<dbReference type="EMBL" id="JAAFAN010000009">
    <property type="protein sequence ID" value="NDO88661.1"/>
    <property type="molecule type" value="Genomic_DNA"/>
</dbReference>
<dbReference type="PANTHER" id="PTHR24421">
    <property type="entry name" value="NITRATE/NITRITE SENSOR PROTEIN NARX-RELATED"/>
    <property type="match status" value="1"/>
</dbReference>